<feature type="domain" description="AAA+ ATPase" evidence="5">
    <location>
        <begin position="265"/>
        <end position="400"/>
    </location>
</feature>
<keyword evidence="7" id="KW-1185">Reference proteome</keyword>
<keyword evidence="2" id="KW-0067">ATP-binding</keyword>
<dbReference type="InterPro" id="IPR003593">
    <property type="entry name" value="AAA+_ATPase"/>
</dbReference>
<dbReference type="PANTHER" id="PTHR42960:SF1">
    <property type="entry name" value="YCF46 PROTEIN"/>
    <property type="match status" value="1"/>
</dbReference>
<dbReference type="Gene3D" id="3.40.50.300">
    <property type="entry name" value="P-loop containing nucleotide triphosphate hydrolases"/>
    <property type="match status" value="1"/>
</dbReference>
<dbReference type="RefSeq" id="WP_096458234.1">
    <property type="nucleotide sequence ID" value="NZ_AP014936.1"/>
</dbReference>
<dbReference type="Proteomes" id="UP000218899">
    <property type="component" value="Chromosome"/>
</dbReference>
<evidence type="ECO:0000313" key="7">
    <source>
        <dbReference type="Proteomes" id="UP000218899"/>
    </source>
</evidence>
<evidence type="ECO:0000256" key="3">
    <source>
        <dbReference type="ARBA" id="ARBA00038088"/>
    </source>
</evidence>
<dbReference type="AlphaFoldDB" id="A0A1B4VCY3"/>
<name>A0A1B4VCY3_9GAMM</name>
<evidence type="ECO:0000313" key="6">
    <source>
        <dbReference type="EMBL" id="BAU47057.1"/>
    </source>
</evidence>
<dbReference type="GO" id="GO:0005524">
    <property type="term" value="F:ATP binding"/>
    <property type="evidence" value="ECO:0007669"/>
    <property type="project" value="UniProtKB-KW"/>
</dbReference>
<sequence>MNDQRDLEVILRSRFPIVVVETHEETRLLGLLERIARLDQSALFAWSVADGLRRRDKTLGGPVPMTNEPTAVLRHVAATPQNGIYVLLDFHPYLSDPVNVRLLKEIALGYEKTARTVVLVSHELSPPPELQRHVARFLLSIPDQAAIRAMISEEIQLWRATHGGGALKGDREAVELMVQHLSGMFAEDARRLIRQAIHDDHALDRADLDRIVRAKHELLGREGVLSFERDTSTFDEVAGLANLKRWLGQRRAAFVGDGKAVGLEAPKGVLLIGVQGCGKSLAAKAVAGSWGVPLLRLDFGALYDRWLGQTERNLRESLRVADAMAPCVLWTDELEKGIAADGPESDGGVSKRTLGALLTWMAERKARVFLVATANDIGALPPELVRKGRFDEIFFVDLPGADARAEILRIHLRRRAQDPGRFDLPELVAACDGFSGAEIEQAVVAALYEARAEDRALGTAHVLDEMRRTRPLSQVMGEKIEALRRWAAERTVRAD</sequence>
<keyword evidence="1" id="KW-0547">Nucleotide-binding</keyword>
<dbReference type="Gene3D" id="1.10.8.60">
    <property type="match status" value="1"/>
</dbReference>
<dbReference type="InterPro" id="IPR052381">
    <property type="entry name" value="AAA_domain_protein"/>
</dbReference>
<evidence type="ECO:0000256" key="4">
    <source>
        <dbReference type="ARBA" id="ARBA00040480"/>
    </source>
</evidence>
<protein>
    <recommendedName>
        <fullName evidence="4">Uncharacterized AAA domain-containing protein ycf46</fullName>
    </recommendedName>
</protein>
<dbReference type="InterPro" id="IPR003959">
    <property type="entry name" value="ATPase_AAA_core"/>
</dbReference>
<evidence type="ECO:0000256" key="1">
    <source>
        <dbReference type="ARBA" id="ARBA00022741"/>
    </source>
</evidence>
<dbReference type="GO" id="GO:0016887">
    <property type="term" value="F:ATP hydrolysis activity"/>
    <property type="evidence" value="ECO:0007669"/>
    <property type="project" value="InterPro"/>
</dbReference>
<gene>
    <name evidence="6" type="ORF">SVA_0476</name>
</gene>
<reference evidence="6 7" key="1">
    <citation type="submission" date="2015-08" db="EMBL/GenBank/DDBJ databases">
        <title>Complete genome sequence of Sulfurifustis variabilis.</title>
        <authorList>
            <person name="Miura A."/>
            <person name="Kojima H."/>
            <person name="Fukui M."/>
        </authorList>
    </citation>
    <scope>NUCLEOTIDE SEQUENCE [LARGE SCALE GENOMIC DNA]</scope>
    <source>
        <strain evidence="7">skN76</strain>
    </source>
</reference>
<comment type="similarity">
    <text evidence="3">Belongs to the AAA ATPase family. Highly divergent.</text>
</comment>
<proteinExistence type="inferred from homology"/>
<dbReference type="KEGG" id="sva:SVA_0476"/>
<organism evidence="6 7">
    <name type="scientific">Sulfurifustis variabilis</name>
    <dbReference type="NCBI Taxonomy" id="1675686"/>
    <lineage>
        <taxon>Bacteria</taxon>
        <taxon>Pseudomonadati</taxon>
        <taxon>Pseudomonadota</taxon>
        <taxon>Gammaproteobacteria</taxon>
        <taxon>Acidiferrobacterales</taxon>
        <taxon>Acidiferrobacteraceae</taxon>
        <taxon>Sulfurifustis</taxon>
    </lineage>
</organism>
<evidence type="ECO:0000259" key="5">
    <source>
        <dbReference type="SMART" id="SM00382"/>
    </source>
</evidence>
<dbReference type="SUPFAM" id="SSF52540">
    <property type="entry name" value="P-loop containing nucleoside triphosphate hydrolases"/>
    <property type="match status" value="1"/>
</dbReference>
<dbReference type="SMART" id="SM00382">
    <property type="entry name" value="AAA"/>
    <property type="match status" value="1"/>
</dbReference>
<evidence type="ECO:0000256" key="2">
    <source>
        <dbReference type="ARBA" id="ARBA00022840"/>
    </source>
</evidence>
<dbReference type="InterPro" id="IPR027417">
    <property type="entry name" value="P-loop_NTPase"/>
</dbReference>
<dbReference type="EMBL" id="AP014936">
    <property type="protein sequence ID" value="BAU47057.1"/>
    <property type="molecule type" value="Genomic_DNA"/>
</dbReference>
<accession>A0A1B4VCY3</accession>
<dbReference type="Pfam" id="PF00004">
    <property type="entry name" value="AAA"/>
    <property type="match status" value="1"/>
</dbReference>
<dbReference type="PANTHER" id="PTHR42960">
    <property type="entry name" value="YCF46 PROTEIN"/>
    <property type="match status" value="1"/>
</dbReference>
<dbReference type="OrthoDB" id="9809379at2"/>